<organism evidence="1 2">
    <name type="scientific">Steinernema carpocapsae</name>
    <name type="common">Entomopathogenic nematode</name>
    <dbReference type="NCBI Taxonomy" id="34508"/>
    <lineage>
        <taxon>Eukaryota</taxon>
        <taxon>Metazoa</taxon>
        <taxon>Ecdysozoa</taxon>
        <taxon>Nematoda</taxon>
        <taxon>Chromadorea</taxon>
        <taxon>Rhabditida</taxon>
        <taxon>Tylenchina</taxon>
        <taxon>Panagrolaimomorpha</taxon>
        <taxon>Strongyloidoidea</taxon>
        <taxon>Steinernematidae</taxon>
        <taxon>Steinernema</taxon>
    </lineage>
</organism>
<reference evidence="1 2" key="2">
    <citation type="journal article" date="2019" name="G3 (Bethesda)">
        <title>Hybrid Assembly of the Genome of the Entomopathogenic Nematode Steinernema carpocapsae Identifies the X-Chromosome.</title>
        <authorList>
            <person name="Serra L."/>
            <person name="Macchietto M."/>
            <person name="Macias-Munoz A."/>
            <person name="McGill C.J."/>
            <person name="Rodriguez I.M."/>
            <person name="Rodriguez B."/>
            <person name="Murad R."/>
            <person name="Mortazavi A."/>
        </authorList>
    </citation>
    <scope>NUCLEOTIDE SEQUENCE [LARGE SCALE GENOMIC DNA]</scope>
    <source>
        <strain evidence="1 2">ALL</strain>
    </source>
</reference>
<protein>
    <submittedName>
        <fullName evidence="1">Uncharacterized protein</fullName>
    </submittedName>
</protein>
<evidence type="ECO:0000313" key="2">
    <source>
        <dbReference type="Proteomes" id="UP000298663"/>
    </source>
</evidence>
<accession>A0A4U5MLS1</accession>
<dbReference type="Proteomes" id="UP000298663">
    <property type="component" value="Unassembled WGS sequence"/>
</dbReference>
<evidence type="ECO:0000313" key="1">
    <source>
        <dbReference type="EMBL" id="TKR70449.1"/>
    </source>
</evidence>
<proteinExistence type="predicted"/>
<dbReference type="EMBL" id="AZBU02000007">
    <property type="protein sequence ID" value="TKR70449.1"/>
    <property type="molecule type" value="Genomic_DNA"/>
</dbReference>
<sequence length="154" mass="17206">MGQIREEMRIAEASSFWIATITLLRVAYRPVTAFEIPLLHASPKLFSLAAQLVLDVAEPLQNHQRLASRHSFLKATRNPPHHHSRRTCVLCVWHGVWDVNVWDANVRSPQSLIGRIGLHWSSAEVQPTSTDRIALNATAALLAISCLFDLSLAL</sequence>
<dbReference type="AlphaFoldDB" id="A0A4U5MLS1"/>
<gene>
    <name evidence="1" type="ORF">L596_022478</name>
</gene>
<reference evidence="1 2" key="1">
    <citation type="journal article" date="2015" name="Genome Biol.">
        <title>Comparative genomics of Steinernema reveals deeply conserved gene regulatory networks.</title>
        <authorList>
            <person name="Dillman A.R."/>
            <person name="Macchietto M."/>
            <person name="Porter C.F."/>
            <person name="Rogers A."/>
            <person name="Williams B."/>
            <person name="Antoshechkin I."/>
            <person name="Lee M.M."/>
            <person name="Goodwin Z."/>
            <person name="Lu X."/>
            <person name="Lewis E.E."/>
            <person name="Goodrich-Blair H."/>
            <person name="Stock S.P."/>
            <person name="Adams B.J."/>
            <person name="Sternberg P.W."/>
            <person name="Mortazavi A."/>
        </authorList>
    </citation>
    <scope>NUCLEOTIDE SEQUENCE [LARGE SCALE GENOMIC DNA]</scope>
    <source>
        <strain evidence="1 2">ALL</strain>
    </source>
</reference>
<keyword evidence="2" id="KW-1185">Reference proteome</keyword>
<comment type="caution">
    <text evidence="1">The sequence shown here is derived from an EMBL/GenBank/DDBJ whole genome shotgun (WGS) entry which is preliminary data.</text>
</comment>
<name>A0A4U5MLS1_STECR</name>